<sequence length="86" mass="9682">MDAPASPPDRKRRRRESPHTLPPIRQLYLPNTADPAPFGAYPYPLPPMTVEQDQYDSDADDADQRGPPKKKRRRQALSCTGNAPDL</sequence>
<evidence type="ECO:0000256" key="1">
    <source>
        <dbReference type="SAM" id="MobiDB-lite"/>
    </source>
</evidence>
<dbReference type="STRING" id="945553.A0A0D2NKC6"/>
<protein>
    <submittedName>
        <fullName evidence="2">Uncharacterized protein</fullName>
    </submittedName>
</protein>
<feature type="compositionally biased region" description="Polar residues" evidence="1">
    <location>
        <begin position="77"/>
        <end position="86"/>
    </location>
</feature>
<evidence type="ECO:0000313" key="3">
    <source>
        <dbReference type="Proteomes" id="UP000054270"/>
    </source>
</evidence>
<feature type="region of interest" description="Disordered" evidence="1">
    <location>
        <begin position="1"/>
        <end position="86"/>
    </location>
</feature>
<reference evidence="3" key="1">
    <citation type="submission" date="2014-04" db="EMBL/GenBank/DDBJ databases">
        <title>Evolutionary Origins and Diversification of the Mycorrhizal Mutualists.</title>
        <authorList>
            <consortium name="DOE Joint Genome Institute"/>
            <consortium name="Mycorrhizal Genomics Consortium"/>
            <person name="Kohler A."/>
            <person name="Kuo A."/>
            <person name="Nagy L.G."/>
            <person name="Floudas D."/>
            <person name="Copeland A."/>
            <person name="Barry K.W."/>
            <person name="Cichocki N."/>
            <person name="Veneault-Fourrey C."/>
            <person name="LaButti K."/>
            <person name="Lindquist E.A."/>
            <person name="Lipzen A."/>
            <person name="Lundell T."/>
            <person name="Morin E."/>
            <person name="Murat C."/>
            <person name="Riley R."/>
            <person name="Ohm R."/>
            <person name="Sun H."/>
            <person name="Tunlid A."/>
            <person name="Henrissat B."/>
            <person name="Grigoriev I.V."/>
            <person name="Hibbett D.S."/>
            <person name="Martin F."/>
        </authorList>
    </citation>
    <scope>NUCLEOTIDE SEQUENCE [LARGE SCALE GENOMIC DNA]</scope>
    <source>
        <strain evidence="3">FD-334 SS-4</strain>
    </source>
</reference>
<keyword evidence="3" id="KW-1185">Reference proteome</keyword>
<evidence type="ECO:0000313" key="2">
    <source>
        <dbReference type="EMBL" id="KJA17041.1"/>
    </source>
</evidence>
<dbReference type="AlphaFoldDB" id="A0A0D2NKC6"/>
<gene>
    <name evidence="2" type="ORF">HYPSUDRAFT_46767</name>
</gene>
<dbReference type="Proteomes" id="UP000054270">
    <property type="component" value="Unassembled WGS sequence"/>
</dbReference>
<organism evidence="2 3">
    <name type="scientific">Hypholoma sublateritium (strain FD-334 SS-4)</name>
    <dbReference type="NCBI Taxonomy" id="945553"/>
    <lineage>
        <taxon>Eukaryota</taxon>
        <taxon>Fungi</taxon>
        <taxon>Dikarya</taxon>
        <taxon>Basidiomycota</taxon>
        <taxon>Agaricomycotina</taxon>
        <taxon>Agaricomycetes</taxon>
        <taxon>Agaricomycetidae</taxon>
        <taxon>Agaricales</taxon>
        <taxon>Agaricineae</taxon>
        <taxon>Strophariaceae</taxon>
        <taxon>Hypholoma</taxon>
    </lineage>
</organism>
<dbReference type="EMBL" id="KN817610">
    <property type="protein sequence ID" value="KJA17041.1"/>
    <property type="molecule type" value="Genomic_DNA"/>
</dbReference>
<accession>A0A0D2NKC6</accession>
<name>A0A0D2NKC6_HYPSF</name>
<proteinExistence type="predicted"/>